<dbReference type="InterPro" id="IPR003410">
    <property type="entry name" value="HYR_dom"/>
</dbReference>
<dbReference type="Pfam" id="PF02494">
    <property type="entry name" value="HYR"/>
    <property type="match status" value="2"/>
</dbReference>
<accession>A0A7D9I1A4</accession>
<dbReference type="SUPFAM" id="SSF53300">
    <property type="entry name" value="vWA-like"/>
    <property type="match status" value="1"/>
</dbReference>
<dbReference type="PROSITE" id="PS50825">
    <property type="entry name" value="HYR"/>
    <property type="match status" value="2"/>
</dbReference>
<dbReference type="PANTHER" id="PTHR24273:SF32">
    <property type="entry name" value="HYALIN"/>
    <property type="match status" value="1"/>
</dbReference>
<gene>
    <name evidence="1" type="ORF">PACLA_8A026176</name>
</gene>
<dbReference type="PROSITE" id="PS50234">
    <property type="entry name" value="VWFA"/>
    <property type="match status" value="1"/>
</dbReference>
<dbReference type="Gene3D" id="3.40.50.410">
    <property type="entry name" value="von Willebrand factor, type A domain"/>
    <property type="match status" value="1"/>
</dbReference>
<dbReference type="InterPro" id="IPR036465">
    <property type="entry name" value="vWFA_dom_sf"/>
</dbReference>
<dbReference type="Pfam" id="PF00092">
    <property type="entry name" value="VWA"/>
    <property type="match status" value="1"/>
</dbReference>
<dbReference type="EMBL" id="CACRXK020002397">
    <property type="protein sequence ID" value="CAB3994130.1"/>
    <property type="molecule type" value="Genomic_DNA"/>
</dbReference>
<keyword evidence="2" id="KW-1185">Reference proteome</keyword>
<reference evidence="1" key="1">
    <citation type="submission" date="2020-04" db="EMBL/GenBank/DDBJ databases">
        <authorList>
            <person name="Alioto T."/>
            <person name="Alioto T."/>
            <person name="Gomez Garrido J."/>
        </authorList>
    </citation>
    <scope>NUCLEOTIDE SEQUENCE</scope>
    <source>
        <strain evidence="1">A484AB</strain>
    </source>
</reference>
<comment type="caution">
    <text evidence="1">The sequence shown here is derived from an EMBL/GenBank/DDBJ whole genome shotgun (WGS) entry which is preliminary data.</text>
</comment>
<protein>
    <submittedName>
        <fullName evidence="1">Uncharacterized protein</fullName>
    </submittedName>
</protein>
<name>A0A7D9I1A4_PARCT</name>
<evidence type="ECO:0000313" key="1">
    <source>
        <dbReference type="EMBL" id="CAB3994130.1"/>
    </source>
</evidence>
<dbReference type="Proteomes" id="UP001152795">
    <property type="component" value="Unassembled WGS sequence"/>
</dbReference>
<proteinExistence type="predicted"/>
<dbReference type="InterPro" id="IPR002035">
    <property type="entry name" value="VWF_A"/>
</dbReference>
<evidence type="ECO:0000313" key="2">
    <source>
        <dbReference type="Proteomes" id="UP001152795"/>
    </source>
</evidence>
<organism evidence="1 2">
    <name type="scientific">Paramuricea clavata</name>
    <name type="common">Red gorgonian</name>
    <name type="synonym">Violescent sea-whip</name>
    <dbReference type="NCBI Taxonomy" id="317549"/>
    <lineage>
        <taxon>Eukaryota</taxon>
        <taxon>Metazoa</taxon>
        <taxon>Cnidaria</taxon>
        <taxon>Anthozoa</taxon>
        <taxon>Octocorallia</taxon>
        <taxon>Malacalcyonacea</taxon>
        <taxon>Plexauridae</taxon>
        <taxon>Paramuricea</taxon>
    </lineage>
</organism>
<sequence>MELIYIYKIFKDRSPLNHRSKYNDIILLLTDGEPNGARNVTQKTIAQAQILKDRGVLIIGLGVGSVNMTTLRAISSPGEAALATFDNIHTKLARLVAGSCQQVEPGPTCKCPAVELGDQFILESDSSSRQVSWDRPQPSCSDSNAKVSLTSVEPIVQSGDLFHVGRHNIEYTYSVSETPGSEVKCDISFEVIKACKCLAVNLGTRYMKEGDLTISVTWAVPRPTCGGRLRTITPDARPGQMVKPGEYRVDYLYQTTNRNDITCTVRFEVKECSCPLPVLKTFRVTPGETTTAVTWTAPLSTCSEAIRKTVLAPQVTPGQLFAIGQHTVVYTYNINDQFDHRCAVMFEVRGALCRNKGYNPANQVCCCGTVHNRIPGHDCCGQDYYSLTSQHCCANSVMRNKAVSCPRQ</sequence>
<dbReference type="AlphaFoldDB" id="A0A7D9I1A4"/>
<dbReference type="PANTHER" id="PTHR24273">
    <property type="entry name" value="FI04643P-RELATED"/>
    <property type="match status" value="1"/>
</dbReference>